<evidence type="ECO:0000313" key="4">
    <source>
        <dbReference type="EMBL" id="BBQ04321.1"/>
    </source>
</evidence>
<evidence type="ECO:0000313" key="5">
    <source>
        <dbReference type="Proteomes" id="UP000429954"/>
    </source>
</evidence>
<keyword evidence="4" id="KW-0378">Hydrolase</keyword>
<sequence>MYIVYLHVNKVNNKKYFGITSQNPLKRWNNGKNYSSKYFKNSILKYGWENFNHFIIKEGLTKTEACLLEIKLINKYNTTDQQYGYNISVGGDCPARGMKHSKEFKKQQSVRSKNINWTLEKRSNISKGLRNHYLMHESILKGRPQSSEHIKARSEALRGRKLSVDTRDKISKTLGGRLFKATNIETGEVIYSHNQTATANKLNVRRTGLRRCLNNEQKQTGGYTFEYVN</sequence>
<dbReference type="Pfam" id="PF01541">
    <property type="entry name" value="GIY-YIG"/>
    <property type="match status" value="1"/>
</dbReference>
<dbReference type="InterPro" id="IPR035901">
    <property type="entry name" value="GIY-YIG_endonuc_sf"/>
</dbReference>
<feature type="domain" description="GIY-YIG" evidence="3">
    <location>
        <begin position="1"/>
        <end position="87"/>
    </location>
</feature>
<dbReference type="SUPFAM" id="SSF82771">
    <property type="entry name" value="GIY-YIG endonuclease"/>
    <property type="match status" value="1"/>
</dbReference>
<evidence type="ECO:0000256" key="2">
    <source>
        <dbReference type="ARBA" id="ARBA00022842"/>
    </source>
</evidence>
<dbReference type="CDD" id="cd10443">
    <property type="entry name" value="GIY-YIG_HE_Tlr8p_PBC-V_like"/>
    <property type="match status" value="1"/>
</dbReference>
<dbReference type="Gene3D" id="1.10.10.10">
    <property type="entry name" value="Winged helix-like DNA-binding domain superfamily/Winged helix DNA-binding domain"/>
    <property type="match status" value="1"/>
</dbReference>
<dbReference type="InterPro" id="IPR000305">
    <property type="entry name" value="GIY-YIG_endonuc"/>
</dbReference>
<dbReference type="PROSITE" id="PS50164">
    <property type="entry name" value="GIY_YIG"/>
    <property type="match status" value="1"/>
</dbReference>
<dbReference type="Proteomes" id="UP000429954">
    <property type="component" value="Segment"/>
</dbReference>
<keyword evidence="2" id="KW-0460">Magnesium</keyword>
<dbReference type="EMBL" id="LC513943">
    <property type="protein sequence ID" value="BBQ04321.1"/>
    <property type="molecule type" value="Genomic_DNA"/>
</dbReference>
<dbReference type="Gene3D" id="3.40.1440.10">
    <property type="entry name" value="GIY-YIG endonuclease"/>
    <property type="match status" value="1"/>
</dbReference>
<evidence type="ECO:0000259" key="3">
    <source>
        <dbReference type="PROSITE" id="PS50164"/>
    </source>
</evidence>
<comment type="cofactor">
    <cofactor evidence="1">
        <name>Mg(2+)</name>
        <dbReference type="ChEBI" id="CHEBI:18420"/>
    </cofactor>
</comment>
<keyword evidence="4" id="KW-0540">Nuclease</keyword>
<protein>
    <submittedName>
        <fullName evidence="4">Putative truncated GIY-YIG endonuclease</fullName>
    </submittedName>
</protein>
<proteinExistence type="predicted"/>
<dbReference type="GO" id="GO:0004519">
    <property type="term" value="F:endonuclease activity"/>
    <property type="evidence" value="ECO:0007669"/>
    <property type="project" value="UniProtKB-KW"/>
</dbReference>
<reference evidence="4 5" key="1">
    <citation type="submission" date="2019-12" db="EMBL/GenBank/DDBJ databases">
        <title>Analysis of Enterococcus faecalis vB_EfaS-DELF1.</title>
        <authorList>
            <person name="Delfan A.S."/>
            <person name="Bouzari M."/>
            <person name="Wang R."/>
        </authorList>
    </citation>
    <scope>NUCLEOTIDE SEQUENCE [LARGE SCALE GENOMIC DNA]</scope>
</reference>
<organism evidence="4 5">
    <name type="scientific">Enterococcus phage vB_EfaS-DELF1</name>
    <dbReference type="NCBI Taxonomy" id="2683673"/>
    <lineage>
        <taxon>Viruses</taxon>
        <taxon>Duplodnaviria</taxon>
        <taxon>Heunggongvirae</taxon>
        <taxon>Uroviricota</taxon>
        <taxon>Caudoviricetes</taxon>
        <taxon>Delfunavirus</taxon>
        <taxon>Delfunavirus delf1</taxon>
    </lineage>
</organism>
<dbReference type="SMART" id="SM00465">
    <property type="entry name" value="GIYc"/>
    <property type="match status" value="1"/>
</dbReference>
<accession>A0A5S9MMP3</accession>
<keyword evidence="5" id="KW-1185">Reference proteome</keyword>
<name>A0A5S9MMP3_9CAUD</name>
<dbReference type="InterPro" id="IPR036388">
    <property type="entry name" value="WH-like_DNA-bd_sf"/>
</dbReference>
<evidence type="ECO:0000256" key="1">
    <source>
        <dbReference type="ARBA" id="ARBA00001946"/>
    </source>
</evidence>
<keyword evidence="4" id="KW-0255">Endonuclease</keyword>